<proteinExistence type="predicted"/>
<evidence type="ECO:0000313" key="1">
    <source>
        <dbReference type="EMBL" id="MDX4069928.1"/>
    </source>
</evidence>
<gene>
    <name evidence="1" type="ORF">Q6A80_09370</name>
</gene>
<evidence type="ECO:0008006" key="3">
    <source>
        <dbReference type="Google" id="ProtNLM"/>
    </source>
</evidence>
<accession>A0AAW9DC94</accession>
<dbReference type="AlphaFoldDB" id="A0AAW9DC94"/>
<protein>
    <recommendedName>
        <fullName evidence="3">Lipoprotein</fullName>
    </recommendedName>
</protein>
<sequence length="287" mass="33263">MKKLLIVKNIKLILIVLISGIIFSGCSIKTKSVGVNDDLNMHHIKSIGNFFSGYAPTISYLGQVEINDKNIEIINKSVNQLYYDARYLENYSSRTEYVDVDICNKNMRATNATSLAMKNRIEENCRSLYGYNTIRTQQREVKSGFLLEKVAYPNYLLEKVYSNKGDYYKKIPFITGIKDTIKIYHYSYRFVASLGPKEFFPFEAHLSFIPIDSKLNIILNYTIFKEPLPEIVLNENMKVVKEKVVVIKNMFYNILEKNGLNIIKNEEISLPEGKLSEYLFEIHKIIN</sequence>
<reference evidence="1" key="2">
    <citation type="submission" date="2023-07" db="EMBL/GenBank/DDBJ databases">
        <authorList>
            <person name="Zhang M."/>
            <person name="Zhou G."/>
        </authorList>
    </citation>
    <scope>NUCLEOTIDE SEQUENCE</scope>
    <source>
        <strain evidence="1">BJSY19SF1-2</strain>
    </source>
</reference>
<organism evidence="1 2">
    <name type="scientific">Aliarcobacter skirrowii</name>
    <dbReference type="NCBI Taxonomy" id="28200"/>
    <lineage>
        <taxon>Bacteria</taxon>
        <taxon>Pseudomonadati</taxon>
        <taxon>Campylobacterota</taxon>
        <taxon>Epsilonproteobacteria</taxon>
        <taxon>Campylobacterales</taxon>
        <taxon>Arcobacteraceae</taxon>
        <taxon>Aliarcobacter</taxon>
    </lineage>
</organism>
<evidence type="ECO:0000313" key="2">
    <source>
        <dbReference type="Proteomes" id="UP001283691"/>
    </source>
</evidence>
<dbReference type="Proteomes" id="UP001283691">
    <property type="component" value="Unassembled WGS sequence"/>
</dbReference>
<comment type="caution">
    <text evidence="1">The sequence shown here is derived from an EMBL/GenBank/DDBJ whole genome shotgun (WGS) entry which is preliminary data.</text>
</comment>
<dbReference type="PROSITE" id="PS51257">
    <property type="entry name" value="PROKAR_LIPOPROTEIN"/>
    <property type="match status" value="1"/>
</dbReference>
<name>A0AAW9DC94_9BACT</name>
<dbReference type="EMBL" id="JAUQUR010000008">
    <property type="protein sequence ID" value="MDX4069928.1"/>
    <property type="molecule type" value="Genomic_DNA"/>
</dbReference>
<dbReference type="RefSeq" id="WP_319048450.1">
    <property type="nucleotide sequence ID" value="NZ_JAUQUR010000008.1"/>
</dbReference>
<reference evidence="1" key="1">
    <citation type="journal article" date="2023" name="Front. Microbiol.">
        <title>Genomic diversity and taxonomic marker for Arcobacter species.</title>
        <authorList>
            <person name="Zhou G."/>
            <person name="Gu Y."/>
            <person name="Wang H."/>
            <person name="Chen X."/>
            <person name="Zhang X."/>
            <person name="Shao Z."/>
            <person name="Yan X."/>
            <person name="Zhang J."/>
            <person name="Zhang M."/>
        </authorList>
    </citation>
    <scope>NUCLEOTIDE SEQUENCE</scope>
    <source>
        <strain evidence="1">BJSY19SF1-2</strain>
    </source>
</reference>